<comment type="caution">
    <text evidence="1">The sequence shown here is derived from an EMBL/GenBank/DDBJ whole genome shotgun (WGS) entry which is preliminary data.</text>
</comment>
<reference evidence="2" key="1">
    <citation type="submission" date="2016-11" db="EMBL/GenBank/DDBJ databases">
        <authorList>
            <person name="Jaros S."/>
            <person name="Januszkiewicz K."/>
            <person name="Wedrychowicz H."/>
        </authorList>
    </citation>
    <scope>NUCLEOTIDE SEQUENCE [LARGE SCALE GENOMIC DNA]</scope>
    <source>
        <strain evidence="2">CGMCC 4.3555</strain>
    </source>
</reference>
<name>A0A9X8N7Y3_9ACTN</name>
<protein>
    <submittedName>
        <fullName evidence="1">Uncharacterized protein</fullName>
    </submittedName>
</protein>
<evidence type="ECO:0000313" key="2">
    <source>
        <dbReference type="Proteomes" id="UP000184388"/>
    </source>
</evidence>
<gene>
    <name evidence="1" type="ORF">SAMN05216268_126114</name>
</gene>
<organism evidence="1 2">
    <name type="scientific">Streptomyces yunnanensis</name>
    <dbReference type="NCBI Taxonomy" id="156453"/>
    <lineage>
        <taxon>Bacteria</taxon>
        <taxon>Bacillati</taxon>
        <taxon>Actinomycetota</taxon>
        <taxon>Actinomycetes</taxon>
        <taxon>Kitasatosporales</taxon>
        <taxon>Streptomycetaceae</taxon>
        <taxon>Streptomyces</taxon>
    </lineage>
</organism>
<sequence>MPYVNEVECSNSVFTCRRESCDGVMEASAKGWLNLDRGPDGEPVLSIFGFSEVDYEVTCSECGTTAGDELEHAVGSILVGAGGKDWFRG</sequence>
<dbReference type="Proteomes" id="UP000184388">
    <property type="component" value="Unassembled WGS sequence"/>
</dbReference>
<dbReference type="AlphaFoldDB" id="A0A9X8N7Y3"/>
<evidence type="ECO:0000313" key="1">
    <source>
        <dbReference type="EMBL" id="SHN24562.1"/>
    </source>
</evidence>
<dbReference type="RefSeq" id="WP_073449050.1">
    <property type="nucleotide sequence ID" value="NZ_FRBK01000026.1"/>
</dbReference>
<proteinExistence type="predicted"/>
<dbReference type="EMBL" id="FRBK01000026">
    <property type="protein sequence ID" value="SHN24562.1"/>
    <property type="molecule type" value="Genomic_DNA"/>
</dbReference>
<accession>A0A9X8N7Y3</accession>